<organism evidence="1 2">
    <name type="scientific">Pedobacter ginsenosidimutans</name>
    <dbReference type="NCBI Taxonomy" id="687842"/>
    <lineage>
        <taxon>Bacteria</taxon>
        <taxon>Pseudomonadati</taxon>
        <taxon>Bacteroidota</taxon>
        <taxon>Sphingobacteriia</taxon>
        <taxon>Sphingobacteriales</taxon>
        <taxon>Sphingobacteriaceae</taxon>
        <taxon>Pedobacter</taxon>
    </lineage>
</organism>
<evidence type="ECO:0000313" key="2">
    <source>
        <dbReference type="Proteomes" id="UP000051950"/>
    </source>
</evidence>
<protein>
    <submittedName>
        <fullName evidence="1">Uncharacterized protein</fullName>
    </submittedName>
</protein>
<reference evidence="1 2" key="1">
    <citation type="submission" date="2015-11" db="EMBL/GenBank/DDBJ databases">
        <title>Sequence of Pedobacter ginsenosidimutans.</title>
        <authorList>
            <person name="Carson E."/>
            <person name="Keyser V."/>
            <person name="Newman J."/>
            <person name="Miller J."/>
        </authorList>
    </citation>
    <scope>NUCLEOTIDE SEQUENCE [LARGE SCALE GENOMIC DNA]</scope>
    <source>
        <strain evidence="1 2">KACC 14530</strain>
    </source>
</reference>
<dbReference type="EMBL" id="LMZQ01000070">
    <property type="protein sequence ID" value="KRT13036.1"/>
    <property type="molecule type" value="Genomic_DNA"/>
</dbReference>
<sequence>MKKQKTPAENCKRYKSTSLIRCLFLKPFPGLKNRSVLYSSVTFVTSMCSAEKDGTISAALYIFGNLPRSVT</sequence>
<dbReference type="AlphaFoldDB" id="A0A0T5VGQ3"/>
<gene>
    <name evidence="1" type="ORF">ASU31_26725</name>
</gene>
<proteinExistence type="predicted"/>
<evidence type="ECO:0000313" key="1">
    <source>
        <dbReference type="EMBL" id="KRT13036.1"/>
    </source>
</evidence>
<keyword evidence="2" id="KW-1185">Reference proteome</keyword>
<accession>A0A0T5VGQ3</accession>
<comment type="caution">
    <text evidence="1">The sequence shown here is derived from an EMBL/GenBank/DDBJ whole genome shotgun (WGS) entry which is preliminary data.</text>
</comment>
<dbReference type="Proteomes" id="UP000051950">
    <property type="component" value="Unassembled WGS sequence"/>
</dbReference>
<name>A0A0T5VGQ3_9SPHI</name>